<feature type="transmembrane region" description="Helical" evidence="8">
    <location>
        <begin position="68"/>
        <end position="89"/>
    </location>
</feature>
<evidence type="ECO:0000256" key="5">
    <source>
        <dbReference type="ARBA" id="ARBA00022692"/>
    </source>
</evidence>
<organism evidence="10 11">
    <name type="scientific">Amphiprion ocellaris</name>
    <name type="common">Clown anemonefish</name>
    <dbReference type="NCBI Taxonomy" id="80972"/>
    <lineage>
        <taxon>Eukaryota</taxon>
        <taxon>Metazoa</taxon>
        <taxon>Chordata</taxon>
        <taxon>Craniata</taxon>
        <taxon>Vertebrata</taxon>
        <taxon>Euteleostomi</taxon>
        <taxon>Actinopterygii</taxon>
        <taxon>Neopterygii</taxon>
        <taxon>Teleostei</taxon>
        <taxon>Neoteleostei</taxon>
        <taxon>Acanthomorphata</taxon>
        <taxon>Ovalentaria</taxon>
        <taxon>Pomacentridae</taxon>
        <taxon>Amphiprion</taxon>
    </lineage>
</organism>
<reference evidence="10 11" key="1">
    <citation type="submission" date="2022-01" db="EMBL/GenBank/DDBJ databases">
        <title>A chromosome-scale genome assembly of the false clownfish, Amphiprion ocellaris.</title>
        <authorList>
            <person name="Ryu T."/>
        </authorList>
    </citation>
    <scope>NUCLEOTIDE SEQUENCE [LARGE SCALE GENOMIC DNA]</scope>
</reference>
<evidence type="ECO:0000313" key="10">
    <source>
        <dbReference type="Ensembl" id="ENSAOCP00000053613.1"/>
    </source>
</evidence>
<reference evidence="10" key="2">
    <citation type="submission" date="2025-08" db="UniProtKB">
        <authorList>
            <consortium name="Ensembl"/>
        </authorList>
    </citation>
    <scope>IDENTIFICATION</scope>
</reference>
<dbReference type="GeneTree" id="ENSGT00940000159976"/>
<evidence type="ECO:0000256" key="6">
    <source>
        <dbReference type="ARBA" id="ARBA00022989"/>
    </source>
</evidence>
<evidence type="ECO:0000256" key="7">
    <source>
        <dbReference type="ARBA" id="ARBA00023136"/>
    </source>
</evidence>
<evidence type="ECO:0000313" key="11">
    <source>
        <dbReference type="Proteomes" id="UP001501940"/>
    </source>
</evidence>
<dbReference type="GO" id="GO:0005886">
    <property type="term" value="C:plasma membrane"/>
    <property type="evidence" value="ECO:0007669"/>
    <property type="project" value="UniProtKB-SubCell"/>
</dbReference>
<feature type="transmembrane region" description="Helical" evidence="8">
    <location>
        <begin position="24"/>
        <end position="43"/>
    </location>
</feature>
<feature type="transmembrane region" description="Helical" evidence="8">
    <location>
        <begin position="156"/>
        <end position="174"/>
    </location>
</feature>
<dbReference type="Pfam" id="PF00083">
    <property type="entry name" value="Sugar_tr"/>
    <property type="match status" value="1"/>
</dbReference>
<dbReference type="Proteomes" id="UP001501940">
    <property type="component" value="Chromosome 19"/>
</dbReference>
<keyword evidence="2" id="KW-0813">Transport</keyword>
<dbReference type="FunFam" id="1.20.1250.20:FF:000218">
    <property type="entry name" value="facilitated trehalose transporter Tret1"/>
    <property type="match status" value="1"/>
</dbReference>
<reference evidence="10" key="3">
    <citation type="submission" date="2025-09" db="UniProtKB">
        <authorList>
            <consortium name="Ensembl"/>
        </authorList>
    </citation>
    <scope>IDENTIFICATION</scope>
</reference>
<dbReference type="PROSITE" id="PS50850">
    <property type="entry name" value="MFS"/>
    <property type="match status" value="1"/>
</dbReference>
<dbReference type="InterPro" id="IPR020846">
    <property type="entry name" value="MFS_dom"/>
</dbReference>
<dbReference type="AlphaFoldDB" id="A0AAQ5YIM5"/>
<evidence type="ECO:0000256" key="2">
    <source>
        <dbReference type="ARBA" id="ARBA00022448"/>
    </source>
</evidence>
<evidence type="ECO:0000256" key="1">
    <source>
        <dbReference type="ARBA" id="ARBA00004651"/>
    </source>
</evidence>
<dbReference type="PROSITE" id="PS00217">
    <property type="entry name" value="SUGAR_TRANSPORT_2"/>
    <property type="match status" value="1"/>
</dbReference>
<keyword evidence="5 8" id="KW-0812">Transmembrane</keyword>
<dbReference type="Gene3D" id="1.20.1250.20">
    <property type="entry name" value="MFS general substrate transporter like domains"/>
    <property type="match status" value="1"/>
</dbReference>
<evidence type="ECO:0000256" key="8">
    <source>
        <dbReference type="SAM" id="Phobius"/>
    </source>
</evidence>
<keyword evidence="6 8" id="KW-1133">Transmembrane helix</keyword>
<sequence>MDEDTPLLNRRPASSESTIKNSKLFLAVFSAVLGNFNFGYSLVYSSPVLPVFTSPDADPWLRMDTEHAAWFGSIYSLGAAAGGLGAMLLNDMIGRKLSIMMSAVPSTIGYMLMGGAVDLWMLHVGRFLTGVAGGMTAASIPVYISEISHKGVRGALGSCPQITAVFGALALYALGLVVPWRWLAVAGEVPALVMVVLLVFMPSSPRRLLSLGRQQKAEEALRWLRGSQYDTHIELSAIQHSINTQTKLTLSQLGTPNYYRPIIISVVMRFLQQMTGITPILVYLQSIFDQSKVSLEPRYDAAIVGVVRLFSVAVAASLMDKAGRKALLYTSSMLMFVASLTLTVNSHTTPCPPGPAPPNTTTLGYGLHHDISNTLEASHQSAAGLIPLISTVVFIFDPEHYKLKWLTTTEWTMEFDADIPSLYRIRHGMGPDHVAADVRGAAAGCQGRGFRPVCHCQLADGLHAHTRLHTPGGQVRPVRALPAVHRGVCPLPAVQRCVHPRDSRPLAGGNRELFQNRTLIHHQPQLFHCAAQLKFIDLMVENSNSHDVQ</sequence>
<dbReference type="SUPFAM" id="SSF103473">
    <property type="entry name" value="MFS general substrate transporter"/>
    <property type="match status" value="1"/>
</dbReference>
<gene>
    <name evidence="10" type="primary">SLC2A6</name>
</gene>
<dbReference type="InterPro" id="IPR050549">
    <property type="entry name" value="MFS_Trehalose_Transporter"/>
</dbReference>
<protein>
    <recommendedName>
        <fullName evidence="9">Major facilitator superfamily (MFS) profile domain-containing protein</fullName>
    </recommendedName>
</protein>
<keyword evidence="3" id="KW-1003">Cell membrane</keyword>
<keyword evidence="7 8" id="KW-0472">Membrane</keyword>
<evidence type="ECO:0000256" key="4">
    <source>
        <dbReference type="ARBA" id="ARBA00022597"/>
    </source>
</evidence>
<dbReference type="PANTHER" id="PTHR48021">
    <property type="match status" value="1"/>
</dbReference>
<feature type="transmembrane region" description="Helical" evidence="8">
    <location>
        <begin position="127"/>
        <end position="144"/>
    </location>
</feature>
<proteinExistence type="predicted"/>
<name>A0AAQ5YIM5_AMPOC</name>
<dbReference type="Ensembl" id="ENSAOCT00000061202.1">
    <property type="protein sequence ID" value="ENSAOCP00000053613.1"/>
    <property type="gene ID" value="ENSAOCG00000001155.2"/>
</dbReference>
<evidence type="ECO:0000259" key="9">
    <source>
        <dbReference type="PROSITE" id="PS50850"/>
    </source>
</evidence>
<dbReference type="PANTHER" id="PTHR48021:SF59">
    <property type="entry name" value="SOLUTE CARRIER FAMILY 2, FACILITATED GLUCOSE TRANSPORTER MEMBER 6"/>
    <property type="match status" value="1"/>
</dbReference>
<dbReference type="InterPro" id="IPR005828">
    <property type="entry name" value="MFS_sugar_transport-like"/>
</dbReference>
<dbReference type="InterPro" id="IPR036259">
    <property type="entry name" value="MFS_trans_sf"/>
</dbReference>
<feature type="transmembrane region" description="Helical" evidence="8">
    <location>
        <begin position="101"/>
        <end position="121"/>
    </location>
</feature>
<dbReference type="GO" id="GO:0022857">
    <property type="term" value="F:transmembrane transporter activity"/>
    <property type="evidence" value="ECO:0007669"/>
    <property type="project" value="InterPro"/>
</dbReference>
<evidence type="ECO:0000256" key="3">
    <source>
        <dbReference type="ARBA" id="ARBA00022475"/>
    </source>
</evidence>
<comment type="subcellular location">
    <subcellularLocation>
        <location evidence="1">Cell membrane</location>
        <topology evidence="1">Multi-pass membrane protein</topology>
    </subcellularLocation>
</comment>
<keyword evidence="11" id="KW-1185">Reference proteome</keyword>
<feature type="domain" description="Major facilitator superfamily (MFS) profile" evidence="9">
    <location>
        <begin position="27"/>
        <end position="549"/>
    </location>
</feature>
<keyword evidence="4" id="KW-0762">Sugar transport</keyword>
<dbReference type="InterPro" id="IPR005829">
    <property type="entry name" value="Sugar_transporter_CS"/>
</dbReference>
<accession>A0AAQ5YIM5</accession>